<evidence type="ECO:0000313" key="2">
    <source>
        <dbReference type="Proteomes" id="UP001172457"/>
    </source>
</evidence>
<dbReference type="Proteomes" id="UP001172457">
    <property type="component" value="Chromosome 3"/>
</dbReference>
<reference evidence="1" key="1">
    <citation type="submission" date="2023-03" db="EMBL/GenBank/DDBJ databases">
        <title>Chromosome-scale reference genome and RAD-based genetic map of yellow starthistle (Centaurea solstitialis) reveal putative structural variation and QTLs associated with invader traits.</title>
        <authorList>
            <person name="Reatini B."/>
            <person name="Cang F.A."/>
            <person name="Jiang Q."/>
            <person name="Mckibben M.T.W."/>
            <person name="Barker M.S."/>
            <person name="Rieseberg L.H."/>
            <person name="Dlugosch K.M."/>
        </authorList>
    </citation>
    <scope>NUCLEOTIDE SEQUENCE</scope>
    <source>
        <strain evidence="1">CAN-66</strain>
        <tissue evidence="1">Leaf</tissue>
    </source>
</reference>
<sequence>MDLLTPKKNLNSSHTLKRNTNWDFLFSTLDLMDFGKTLIESKTRESPFSYLFILAVEGLIAALKETVSKRLFKGIGLPGNGPKISSLLSADDACFLGLWGKRNIGNLMKLLRCFLKPRE</sequence>
<keyword evidence="2" id="KW-1185">Reference proteome</keyword>
<comment type="caution">
    <text evidence="1">The sequence shown here is derived from an EMBL/GenBank/DDBJ whole genome shotgun (WGS) entry which is preliminary data.</text>
</comment>
<gene>
    <name evidence="1" type="ORF">OSB04_012109</name>
</gene>
<evidence type="ECO:0000313" key="1">
    <source>
        <dbReference type="EMBL" id="KAJ9557495.1"/>
    </source>
</evidence>
<dbReference type="AlphaFoldDB" id="A0AA38WM58"/>
<proteinExistence type="predicted"/>
<organism evidence="1 2">
    <name type="scientific">Centaurea solstitialis</name>
    <name type="common">yellow star-thistle</name>
    <dbReference type="NCBI Taxonomy" id="347529"/>
    <lineage>
        <taxon>Eukaryota</taxon>
        <taxon>Viridiplantae</taxon>
        <taxon>Streptophyta</taxon>
        <taxon>Embryophyta</taxon>
        <taxon>Tracheophyta</taxon>
        <taxon>Spermatophyta</taxon>
        <taxon>Magnoliopsida</taxon>
        <taxon>eudicotyledons</taxon>
        <taxon>Gunneridae</taxon>
        <taxon>Pentapetalae</taxon>
        <taxon>asterids</taxon>
        <taxon>campanulids</taxon>
        <taxon>Asterales</taxon>
        <taxon>Asteraceae</taxon>
        <taxon>Carduoideae</taxon>
        <taxon>Cardueae</taxon>
        <taxon>Centaureinae</taxon>
        <taxon>Centaurea</taxon>
    </lineage>
</organism>
<protein>
    <submittedName>
        <fullName evidence="1">Uncharacterized protein</fullName>
    </submittedName>
</protein>
<name>A0AA38WM58_9ASTR</name>
<dbReference type="EMBL" id="JARYMX010000003">
    <property type="protein sequence ID" value="KAJ9557495.1"/>
    <property type="molecule type" value="Genomic_DNA"/>
</dbReference>
<accession>A0AA38WM58</accession>